<keyword evidence="2 9" id="KW-0808">Transferase</keyword>
<evidence type="ECO:0000256" key="5">
    <source>
        <dbReference type="ARBA" id="ARBA00022842"/>
    </source>
</evidence>
<gene>
    <name evidence="9" type="ORF">LPB136_09445</name>
</gene>
<proteinExistence type="predicted"/>
<evidence type="ECO:0000256" key="7">
    <source>
        <dbReference type="ARBA" id="ARBA00023150"/>
    </source>
</evidence>
<reference evidence="9 10" key="1">
    <citation type="submission" date="2016-11" db="EMBL/GenBank/DDBJ databases">
        <title>Tenacibaculum sp. LPB0136, isolated from marine environment.</title>
        <authorList>
            <person name="Kim E."/>
            <person name="Yi H."/>
        </authorList>
    </citation>
    <scope>NUCLEOTIDE SEQUENCE [LARGE SCALE GENOMIC DNA]</scope>
    <source>
        <strain evidence="9 10">LPB0136</strain>
    </source>
</reference>
<keyword evidence="5" id="KW-0460">Magnesium</keyword>
<keyword evidence="3" id="KW-0479">Metal-binding</keyword>
<dbReference type="InterPro" id="IPR029044">
    <property type="entry name" value="Nucleotide-diphossugar_trans"/>
</dbReference>
<dbReference type="KEGG" id="ten:LPB136_09445"/>
<dbReference type="GO" id="GO:0006777">
    <property type="term" value="P:Mo-molybdopterin cofactor biosynthetic process"/>
    <property type="evidence" value="ECO:0007669"/>
    <property type="project" value="UniProtKB-KW"/>
</dbReference>
<keyword evidence="7" id="KW-0501">Molybdenum cofactor biosynthesis</keyword>
<keyword evidence="9" id="KW-0548">Nucleotidyltransferase</keyword>
<evidence type="ECO:0000313" key="10">
    <source>
        <dbReference type="Proteomes" id="UP000181898"/>
    </source>
</evidence>
<organism evidence="9 10">
    <name type="scientific">Tenacibaculum todarodis</name>
    <dbReference type="NCBI Taxonomy" id="1850252"/>
    <lineage>
        <taxon>Bacteria</taxon>
        <taxon>Pseudomonadati</taxon>
        <taxon>Bacteroidota</taxon>
        <taxon>Flavobacteriia</taxon>
        <taxon>Flavobacteriales</taxon>
        <taxon>Flavobacteriaceae</taxon>
        <taxon>Tenacibaculum</taxon>
    </lineage>
</organism>
<dbReference type="PANTHER" id="PTHR19136:SF81">
    <property type="entry name" value="MOLYBDENUM COFACTOR GUANYLYLTRANSFERASE"/>
    <property type="match status" value="1"/>
</dbReference>
<dbReference type="Gene3D" id="3.90.550.10">
    <property type="entry name" value="Spore Coat Polysaccharide Biosynthesis Protein SpsA, Chain A"/>
    <property type="match status" value="1"/>
</dbReference>
<feature type="domain" description="MobA-like NTP transferase" evidence="8">
    <location>
        <begin position="187"/>
        <end position="342"/>
    </location>
</feature>
<sequence length="385" mass="43677">MSKHKKHTNLERRNNDNFAPNEIAILGANCGVISDLVSEVSKKISDYKLAYFDASHAKDIEENTLSEYVFHHQGNVQITTSGNINKFQQRLDFSKFDYVFVNGNHYQGAKQILILDEAKEASVLKRLEQLDSIQFVIKLKKETAYFDFLVEKYPQIKNLICYTIDEVDKIANHINNLIQEKIAPIKGLVLVGGKSTRMGVDKSTLEYYGKPQKEFAKELLESNNIETFYSVQPFDSAQGDKEDANVISSAVEKSQEIHDTFLNLGPFGGICSAFQKDPNSAWIVLATDLPFVDKNLIRQLLKRRNSSKAATAIKGKDKDFPEPLITIYEPKAYPILLQYLAQGYSCPRKMLINSDVEIVEVDDAFIRNVNTSEEFEVAKKEIENL</sequence>
<dbReference type="GO" id="GO:0016779">
    <property type="term" value="F:nucleotidyltransferase activity"/>
    <property type="evidence" value="ECO:0007669"/>
    <property type="project" value="UniProtKB-KW"/>
</dbReference>
<keyword evidence="1" id="KW-0963">Cytoplasm</keyword>
<name>A0A1L3JK82_9FLAO</name>
<evidence type="ECO:0000256" key="6">
    <source>
        <dbReference type="ARBA" id="ARBA00023134"/>
    </source>
</evidence>
<dbReference type="AlphaFoldDB" id="A0A1L3JK82"/>
<dbReference type="STRING" id="1850252.LPB136_09445"/>
<evidence type="ECO:0000256" key="3">
    <source>
        <dbReference type="ARBA" id="ARBA00022723"/>
    </source>
</evidence>
<evidence type="ECO:0000256" key="1">
    <source>
        <dbReference type="ARBA" id="ARBA00022490"/>
    </source>
</evidence>
<evidence type="ECO:0000313" key="9">
    <source>
        <dbReference type="EMBL" id="APG65570.1"/>
    </source>
</evidence>
<dbReference type="InterPro" id="IPR013482">
    <property type="entry name" value="Molybde_CF_guanTrfase"/>
</dbReference>
<dbReference type="Pfam" id="PF12804">
    <property type="entry name" value="NTP_transf_3"/>
    <property type="match status" value="1"/>
</dbReference>
<dbReference type="Proteomes" id="UP000181898">
    <property type="component" value="Chromosome"/>
</dbReference>
<evidence type="ECO:0000256" key="2">
    <source>
        <dbReference type="ARBA" id="ARBA00022679"/>
    </source>
</evidence>
<dbReference type="GO" id="GO:0005525">
    <property type="term" value="F:GTP binding"/>
    <property type="evidence" value="ECO:0007669"/>
    <property type="project" value="UniProtKB-KW"/>
</dbReference>
<dbReference type="EMBL" id="CP018155">
    <property type="protein sequence ID" value="APG65570.1"/>
    <property type="molecule type" value="Genomic_DNA"/>
</dbReference>
<dbReference type="GO" id="GO:0046872">
    <property type="term" value="F:metal ion binding"/>
    <property type="evidence" value="ECO:0007669"/>
    <property type="project" value="UniProtKB-KW"/>
</dbReference>
<keyword evidence="10" id="KW-1185">Reference proteome</keyword>
<dbReference type="SUPFAM" id="SSF53448">
    <property type="entry name" value="Nucleotide-diphospho-sugar transferases"/>
    <property type="match status" value="1"/>
</dbReference>
<dbReference type="InterPro" id="IPR025877">
    <property type="entry name" value="MobA-like_NTP_Trfase"/>
</dbReference>
<dbReference type="PANTHER" id="PTHR19136">
    <property type="entry name" value="MOLYBDENUM COFACTOR GUANYLYLTRANSFERASE"/>
    <property type="match status" value="1"/>
</dbReference>
<keyword evidence="4" id="KW-0547">Nucleotide-binding</keyword>
<dbReference type="OrthoDB" id="9788394at2"/>
<keyword evidence="6" id="KW-0342">GTP-binding</keyword>
<accession>A0A1L3JK82</accession>
<evidence type="ECO:0000256" key="4">
    <source>
        <dbReference type="ARBA" id="ARBA00022741"/>
    </source>
</evidence>
<protein>
    <submittedName>
        <fullName evidence="9">Molybdenum cofactor guanylyltransferase</fullName>
    </submittedName>
</protein>
<dbReference type="CDD" id="cd02503">
    <property type="entry name" value="MobA"/>
    <property type="match status" value="1"/>
</dbReference>
<dbReference type="RefSeq" id="WP_072556094.1">
    <property type="nucleotide sequence ID" value="NZ_CP018155.1"/>
</dbReference>
<evidence type="ECO:0000259" key="8">
    <source>
        <dbReference type="Pfam" id="PF12804"/>
    </source>
</evidence>